<dbReference type="InterPro" id="IPR050528">
    <property type="entry name" value="L-type_Lectin-RKs"/>
</dbReference>
<keyword evidence="9" id="KW-0430">Lectin</keyword>
<dbReference type="InterPro" id="IPR000719">
    <property type="entry name" value="Prot_kinase_dom"/>
</dbReference>
<dbReference type="PROSITE" id="PS00307">
    <property type="entry name" value="LECTIN_LEGUME_BETA"/>
    <property type="match status" value="1"/>
</dbReference>
<dbReference type="AlphaFoldDB" id="A0A5N6MZ66"/>
<feature type="chain" id="PRO_5024356996" description="non-specific serine/threonine protein kinase" evidence="16">
    <location>
        <begin position="23"/>
        <end position="408"/>
    </location>
</feature>
<dbReference type="InterPro" id="IPR000985">
    <property type="entry name" value="Lectin_LegA_CS"/>
</dbReference>
<feature type="signal peptide" evidence="16">
    <location>
        <begin position="1"/>
        <end position="22"/>
    </location>
</feature>
<keyword evidence="11" id="KW-0067">ATP-binding</keyword>
<dbReference type="FunFam" id="3.30.200.20:FF:001220">
    <property type="entry name" value="ABL protein"/>
    <property type="match status" value="1"/>
</dbReference>
<dbReference type="Pfam" id="PF00139">
    <property type="entry name" value="Lectin_legB"/>
    <property type="match status" value="1"/>
</dbReference>
<dbReference type="Gene3D" id="1.10.510.10">
    <property type="entry name" value="Transferase(Phosphotransferase) domain 1"/>
    <property type="match status" value="1"/>
</dbReference>
<evidence type="ECO:0000256" key="16">
    <source>
        <dbReference type="SAM" id="SignalP"/>
    </source>
</evidence>
<comment type="similarity">
    <text evidence="3">In the C-terminal section; belongs to the protein kinase superfamily. Ser/Thr protein kinase family.</text>
</comment>
<dbReference type="InterPro" id="IPR001220">
    <property type="entry name" value="Legume_lectin_dom"/>
</dbReference>
<evidence type="ECO:0000256" key="6">
    <source>
        <dbReference type="ARBA" id="ARBA00022527"/>
    </source>
</evidence>
<evidence type="ECO:0000259" key="17">
    <source>
        <dbReference type="PROSITE" id="PS50011"/>
    </source>
</evidence>
<keyword evidence="6" id="KW-0808">Transferase</keyword>
<keyword evidence="6" id="KW-0418">Kinase</keyword>
<keyword evidence="12" id="KW-1133">Transmembrane helix</keyword>
<dbReference type="Gene3D" id="2.60.120.200">
    <property type="match status" value="1"/>
</dbReference>
<dbReference type="SUPFAM" id="SSF49899">
    <property type="entry name" value="Concanavalin A-like lectins/glucanases"/>
    <property type="match status" value="1"/>
</dbReference>
<keyword evidence="14" id="KW-0675">Receptor</keyword>
<evidence type="ECO:0000256" key="8">
    <source>
        <dbReference type="ARBA" id="ARBA00022729"/>
    </source>
</evidence>
<dbReference type="GO" id="GO:0002229">
    <property type="term" value="P:defense response to oomycetes"/>
    <property type="evidence" value="ECO:0007669"/>
    <property type="project" value="UniProtKB-ARBA"/>
</dbReference>
<dbReference type="SUPFAM" id="SSF56112">
    <property type="entry name" value="Protein kinase-like (PK-like)"/>
    <property type="match status" value="1"/>
</dbReference>
<gene>
    <name evidence="18" type="ORF">E3N88_27918</name>
</gene>
<dbReference type="OrthoDB" id="4062651at2759"/>
<keyword evidence="13" id="KW-0472">Membrane</keyword>
<dbReference type="PROSITE" id="PS50011">
    <property type="entry name" value="PROTEIN_KINASE_DOM"/>
    <property type="match status" value="1"/>
</dbReference>
<organism evidence="18 19">
    <name type="scientific">Mikania micrantha</name>
    <name type="common">bitter vine</name>
    <dbReference type="NCBI Taxonomy" id="192012"/>
    <lineage>
        <taxon>Eukaryota</taxon>
        <taxon>Viridiplantae</taxon>
        <taxon>Streptophyta</taxon>
        <taxon>Embryophyta</taxon>
        <taxon>Tracheophyta</taxon>
        <taxon>Spermatophyta</taxon>
        <taxon>Magnoliopsida</taxon>
        <taxon>eudicotyledons</taxon>
        <taxon>Gunneridae</taxon>
        <taxon>Pentapetalae</taxon>
        <taxon>asterids</taxon>
        <taxon>campanulids</taxon>
        <taxon>Asterales</taxon>
        <taxon>Asteraceae</taxon>
        <taxon>Asteroideae</taxon>
        <taxon>Heliantheae alliance</taxon>
        <taxon>Eupatorieae</taxon>
        <taxon>Mikania</taxon>
    </lineage>
</organism>
<dbReference type="InterPro" id="IPR013320">
    <property type="entry name" value="ConA-like_dom_sf"/>
</dbReference>
<keyword evidence="19" id="KW-1185">Reference proteome</keyword>
<evidence type="ECO:0000256" key="5">
    <source>
        <dbReference type="ARBA" id="ARBA00022475"/>
    </source>
</evidence>
<keyword evidence="6" id="KW-0723">Serine/threonine-protein kinase</keyword>
<dbReference type="InterPro" id="IPR008271">
    <property type="entry name" value="Ser/Thr_kinase_AS"/>
</dbReference>
<dbReference type="PROSITE" id="PS00108">
    <property type="entry name" value="PROTEIN_KINASE_ST"/>
    <property type="match status" value="1"/>
</dbReference>
<keyword evidence="5" id="KW-1003">Cell membrane</keyword>
<dbReference type="GO" id="GO:0030246">
    <property type="term" value="F:carbohydrate binding"/>
    <property type="evidence" value="ECO:0007669"/>
    <property type="project" value="UniProtKB-KW"/>
</dbReference>
<proteinExistence type="inferred from homology"/>
<keyword evidence="15" id="KW-0325">Glycoprotein</keyword>
<evidence type="ECO:0000313" key="19">
    <source>
        <dbReference type="Proteomes" id="UP000326396"/>
    </source>
</evidence>
<evidence type="ECO:0000313" key="18">
    <source>
        <dbReference type="EMBL" id="KAD4179327.1"/>
    </source>
</evidence>
<evidence type="ECO:0000256" key="3">
    <source>
        <dbReference type="ARBA" id="ARBA00010217"/>
    </source>
</evidence>
<feature type="domain" description="Protein kinase" evidence="17">
    <location>
        <begin position="199"/>
        <end position="408"/>
    </location>
</feature>
<dbReference type="Pfam" id="PF00069">
    <property type="entry name" value="Pkinase"/>
    <property type="match status" value="1"/>
</dbReference>
<evidence type="ECO:0000256" key="12">
    <source>
        <dbReference type="ARBA" id="ARBA00022989"/>
    </source>
</evidence>
<keyword evidence="7" id="KW-0812">Transmembrane</keyword>
<dbReference type="GO" id="GO:0004674">
    <property type="term" value="F:protein serine/threonine kinase activity"/>
    <property type="evidence" value="ECO:0007669"/>
    <property type="project" value="UniProtKB-KW"/>
</dbReference>
<dbReference type="FunFam" id="1.10.510.10:FF:000240">
    <property type="entry name" value="Lectin-domain containing receptor kinase A4.3"/>
    <property type="match status" value="1"/>
</dbReference>
<accession>A0A5N6MZ66</accession>
<evidence type="ECO:0000256" key="1">
    <source>
        <dbReference type="ARBA" id="ARBA00004251"/>
    </source>
</evidence>
<evidence type="ECO:0000256" key="13">
    <source>
        <dbReference type="ARBA" id="ARBA00023136"/>
    </source>
</evidence>
<evidence type="ECO:0000256" key="14">
    <source>
        <dbReference type="ARBA" id="ARBA00023170"/>
    </source>
</evidence>
<dbReference type="GO" id="GO:0005524">
    <property type="term" value="F:ATP binding"/>
    <property type="evidence" value="ECO:0007669"/>
    <property type="project" value="UniProtKB-KW"/>
</dbReference>
<evidence type="ECO:0000256" key="10">
    <source>
        <dbReference type="ARBA" id="ARBA00022741"/>
    </source>
</evidence>
<evidence type="ECO:0000256" key="15">
    <source>
        <dbReference type="ARBA" id="ARBA00023180"/>
    </source>
</evidence>
<dbReference type="EC" id="2.7.11.1" evidence="4"/>
<dbReference type="PANTHER" id="PTHR27007">
    <property type="match status" value="1"/>
</dbReference>
<evidence type="ECO:0000256" key="2">
    <source>
        <dbReference type="ARBA" id="ARBA00008536"/>
    </source>
</evidence>
<comment type="caution">
    <text evidence="18">The sequence shown here is derived from an EMBL/GenBank/DDBJ whole genome shotgun (WGS) entry which is preliminary data.</text>
</comment>
<dbReference type="PROSITE" id="PS00308">
    <property type="entry name" value="LECTIN_LEGUME_ALPHA"/>
    <property type="match status" value="1"/>
</dbReference>
<name>A0A5N6MZ66_9ASTR</name>
<comment type="similarity">
    <text evidence="2">In the N-terminal section; belongs to the leguminous lectin family.</text>
</comment>
<dbReference type="GO" id="GO:0005886">
    <property type="term" value="C:plasma membrane"/>
    <property type="evidence" value="ECO:0007669"/>
    <property type="project" value="UniProtKB-SubCell"/>
</dbReference>
<evidence type="ECO:0000256" key="11">
    <source>
        <dbReference type="ARBA" id="ARBA00022840"/>
    </source>
</evidence>
<dbReference type="SMART" id="SM00220">
    <property type="entry name" value="S_TKc"/>
    <property type="match status" value="1"/>
</dbReference>
<comment type="subcellular location">
    <subcellularLocation>
        <location evidence="1">Cell membrane</location>
        <topology evidence="1">Single-pass type I membrane protein</topology>
    </subcellularLocation>
</comment>
<protein>
    <recommendedName>
        <fullName evidence="4">non-specific serine/threonine protein kinase</fullName>
        <ecNumber evidence="4">2.7.11.1</ecNumber>
    </recommendedName>
</protein>
<dbReference type="Gene3D" id="3.30.200.20">
    <property type="entry name" value="Phosphorylase Kinase, domain 1"/>
    <property type="match status" value="1"/>
</dbReference>
<dbReference type="InterPro" id="IPR019825">
    <property type="entry name" value="Lectin_legB_Mn/Ca_BS"/>
</dbReference>
<evidence type="ECO:0000256" key="4">
    <source>
        <dbReference type="ARBA" id="ARBA00012513"/>
    </source>
</evidence>
<reference evidence="18 19" key="1">
    <citation type="submission" date="2019-05" db="EMBL/GenBank/DDBJ databases">
        <title>Mikania micrantha, genome provides insights into the molecular mechanism of rapid growth.</title>
        <authorList>
            <person name="Liu B."/>
        </authorList>
    </citation>
    <scope>NUCLEOTIDE SEQUENCE [LARGE SCALE GENOMIC DNA]</scope>
    <source>
        <strain evidence="18">NLD-2019</strain>
        <tissue evidence="18">Leaf</tissue>
    </source>
</reference>
<dbReference type="EMBL" id="SZYD01000014">
    <property type="protein sequence ID" value="KAD4179327.1"/>
    <property type="molecule type" value="Genomic_DNA"/>
</dbReference>
<evidence type="ECO:0000256" key="9">
    <source>
        <dbReference type="ARBA" id="ARBA00022734"/>
    </source>
</evidence>
<evidence type="ECO:0000256" key="7">
    <source>
        <dbReference type="ARBA" id="ARBA00022692"/>
    </source>
</evidence>
<keyword evidence="8 16" id="KW-0732">Signal</keyword>
<keyword evidence="10" id="KW-0547">Nucleotide-binding</keyword>
<dbReference type="Proteomes" id="UP000326396">
    <property type="component" value="Linkage Group LG4"/>
</dbReference>
<dbReference type="InterPro" id="IPR011009">
    <property type="entry name" value="Kinase-like_dom_sf"/>
</dbReference>
<sequence>MAFSMIHLITSFFLFFILSVASLTFNLTNIGPSNQNRDIVSEGEGSYISNDGIQVTPDGIGATSYGDGLTFFLAQNNSNITRGGAMGLPVDPITIVATSQFVAVEFDTYQNDWDPMLDRNTSMGDHVGISISSLTSVRSQKWSSNITGGGVCEAWITYDSISNNLSVSFTGYQNNTPIRQDGLVYTVDLRKELPEWVIFGFSAATGLHSKRIMHKKKVKEQEAEEDSFDVEMNNEFEMGTGPQRFHTTMKRVSKSSKQGMKEYASEVRIISRLRHGNLVQLIGWCHQKGELLLVYEYMENGSLDSHLFKHKSLLKWGTRYIIAHGLASALLYLHEECEQCVLHRDIKSSNVMLDSNFNVKLADFGLAKLVDHDKVSETTMLAGTLGYMAPECLLTGRATKESDQGRGS</sequence>